<proteinExistence type="inferred from homology"/>
<comment type="caution">
    <text evidence="9">The sequence shown here is derived from an EMBL/GenBank/DDBJ whole genome shotgun (WGS) entry which is preliminary data.</text>
</comment>
<evidence type="ECO:0000259" key="7">
    <source>
        <dbReference type="PROSITE" id="PS51898"/>
    </source>
</evidence>
<dbReference type="Gene3D" id="1.10.150.130">
    <property type="match status" value="1"/>
</dbReference>
<dbReference type="GO" id="GO:0015074">
    <property type="term" value="P:DNA integration"/>
    <property type="evidence" value="ECO:0007669"/>
    <property type="project" value="UniProtKB-KW"/>
</dbReference>
<accession>A0A5S3PE08</accession>
<dbReference type="Gene3D" id="1.10.443.10">
    <property type="entry name" value="Intergrase catalytic core"/>
    <property type="match status" value="1"/>
</dbReference>
<feature type="domain" description="Tyr recombinase" evidence="7">
    <location>
        <begin position="273"/>
        <end position="468"/>
    </location>
</feature>
<protein>
    <submittedName>
        <fullName evidence="9">Site-specific integrase</fullName>
    </submittedName>
</protein>
<dbReference type="RefSeq" id="WP_138660018.1">
    <property type="nucleotide sequence ID" value="NZ_VATY01000006.1"/>
</dbReference>
<dbReference type="Proteomes" id="UP000310314">
    <property type="component" value="Unassembled WGS sequence"/>
</dbReference>
<dbReference type="InterPro" id="IPR004107">
    <property type="entry name" value="Integrase_SAM-like_N"/>
</dbReference>
<dbReference type="CDD" id="cd00397">
    <property type="entry name" value="DNA_BRE_C"/>
    <property type="match status" value="1"/>
</dbReference>
<feature type="region of interest" description="Disordered" evidence="6">
    <location>
        <begin position="138"/>
        <end position="160"/>
    </location>
</feature>
<evidence type="ECO:0000256" key="3">
    <source>
        <dbReference type="ARBA" id="ARBA00023125"/>
    </source>
</evidence>
<organism evidence="9 10">
    <name type="scientific">Maribacter algarum</name>
    <name type="common">ex Zhang et al. 2020</name>
    <dbReference type="NCBI Taxonomy" id="2578118"/>
    <lineage>
        <taxon>Bacteria</taxon>
        <taxon>Pseudomonadati</taxon>
        <taxon>Bacteroidota</taxon>
        <taxon>Flavobacteriia</taxon>
        <taxon>Flavobacteriales</taxon>
        <taxon>Flavobacteriaceae</taxon>
        <taxon>Maribacter</taxon>
    </lineage>
</organism>
<dbReference type="InterPro" id="IPR011010">
    <property type="entry name" value="DNA_brk_join_enz"/>
</dbReference>
<evidence type="ECO:0000256" key="5">
    <source>
        <dbReference type="PROSITE-ProRule" id="PRU01248"/>
    </source>
</evidence>
<dbReference type="InterPro" id="IPR050090">
    <property type="entry name" value="Tyrosine_recombinase_XerCD"/>
</dbReference>
<dbReference type="OrthoDB" id="9806835at2"/>
<dbReference type="SUPFAM" id="SSF56349">
    <property type="entry name" value="DNA breaking-rejoining enzymes"/>
    <property type="match status" value="1"/>
</dbReference>
<dbReference type="PANTHER" id="PTHR30349">
    <property type="entry name" value="PHAGE INTEGRASE-RELATED"/>
    <property type="match status" value="1"/>
</dbReference>
<dbReference type="InterPro" id="IPR002104">
    <property type="entry name" value="Integrase_catalytic"/>
</dbReference>
<dbReference type="PROSITE" id="PS51900">
    <property type="entry name" value="CB"/>
    <property type="match status" value="1"/>
</dbReference>
<dbReference type="GO" id="GO:0006310">
    <property type="term" value="P:DNA recombination"/>
    <property type="evidence" value="ECO:0007669"/>
    <property type="project" value="UniProtKB-KW"/>
</dbReference>
<evidence type="ECO:0000313" key="9">
    <source>
        <dbReference type="EMBL" id="TMM52175.1"/>
    </source>
</evidence>
<gene>
    <name evidence="9" type="ORF">FEE95_21030</name>
</gene>
<dbReference type="PROSITE" id="PS51898">
    <property type="entry name" value="TYR_RECOMBINASE"/>
    <property type="match status" value="1"/>
</dbReference>
<dbReference type="InterPro" id="IPR010998">
    <property type="entry name" value="Integrase_recombinase_N"/>
</dbReference>
<evidence type="ECO:0000256" key="1">
    <source>
        <dbReference type="ARBA" id="ARBA00008857"/>
    </source>
</evidence>
<dbReference type="GO" id="GO:0003677">
    <property type="term" value="F:DNA binding"/>
    <property type="evidence" value="ECO:0007669"/>
    <property type="project" value="UniProtKB-UniRule"/>
</dbReference>
<dbReference type="AlphaFoldDB" id="A0A5S3PE08"/>
<dbReference type="PANTHER" id="PTHR30349:SF41">
    <property type="entry name" value="INTEGRASE_RECOMBINASE PROTEIN MJ0367-RELATED"/>
    <property type="match status" value="1"/>
</dbReference>
<reference evidence="9 10" key="1">
    <citation type="submission" date="2019-05" db="EMBL/GenBank/DDBJ databases">
        <authorList>
            <person name="Zhang J.-Y."/>
            <person name="Feg X."/>
            <person name="Du Z.-J."/>
        </authorList>
    </citation>
    <scope>NUCLEOTIDE SEQUENCE [LARGE SCALE GENOMIC DNA]</scope>
    <source>
        <strain evidence="9 10">RZ26</strain>
    </source>
</reference>
<dbReference type="EMBL" id="VATY01000006">
    <property type="protein sequence ID" value="TMM52175.1"/>
    <property type="molecule type" value="Genomic_DNA"/>
</dbReference>
<evidence type="ECO:0000313" key="10">
    <source>
        <dbReference type="Proteomes" id="UP000310314"/>
    </source>
</evidence>
<name>A0A5S3PE08_9FLAO</name>
<feature type="compositionally biased region" description="Basic and acidic residues" evidence="6">
    <location>
        <begin position="144"/>
        <end position="158"/>
    </location>
</feature>
<evidence type="ECO:0000256" key="4">
    <source>
        <dbReference type="ARBA" id="ARBA00023172"/>
    </source>
</evidence>
<evidence type="ECO:0000259" key="8">
    <source>
        <dbReference type="PROSITE" id="PS51900"/>
    </source>
</evidence>
<dbReference type="InterPro" id="IPR044068">
    <property type="entry name" value="CB"/>
</dbReference>
<keyword evidence="4" id="KW-0233">DNA recombination</keyword>
<evidence type="ECO:0000256" key="6">
    <source>
        <dbReference type="SAM" id="MobiDB-lite"/>
    </source>
</evidence>
<keyword evidence="2" id="KW-0229">DNA integration</keyword>
<keyword evidence="3 5" id="KW-0238">DNA-binding</keyword>
<evidence type="ECO:0000256" key="2">
    <source>
        <dbReference type="ARBA" id="ARBA00022908"/>
    </source>
</evidence>
<comment type="similarity">
    <text evidence="1">Belongs to the 'phage' integrase family.</text>
</comment>
<keyword evidence="10" id="KW-1185">Reference proteome</keyword>
<dbReference type="InterPro" id="IPR013762">
    <property type="entry name" value="Integrase-like_cat_sf"/>
</dbReference>
<dbReference type="Pfam" id="PF00589">
    <property type="entry name" value="Phage_integrase"/>
    <property type="match status" value="1"/>
</dbReference>
<dbReference type="Pfam" id="PF13495">
    <property type="entry name" value="Phage_int_SAM_4"/>
    <property type="match status" value="1"/>
</dbReference>
<sequence>MPSISVLLLNVYENVYGFNMKSNYSEPKIYTGGIDPKQWSKLSKADQRNALKKDWYLYYSFRDPKTGKLKRQSPIKGGANRFHNKRDRFGFLKVLQRNLLILLDAGFSPYSDNTELMDKFFNKKNDHNNQIVAKTTKTVISSPKNDKSSEEEQKEATKTVETATKEVTTSVAEAFELGLKIKRRTLNQNSYPKYKSTILRFQKWLNTKGIIQIEDVTKKAVVEYLNIVLENTSARSRNNARTNLSSLFTTLEDNEIIRENFIHKINVLKTVPERNKTFTPQQIVGINSYLDEHDPLLKLFIQFISYNFLRPIEVCRLKIGDIDVLDRKIYVRAKNKPVKIKIIPEILLAKLPDLVKMDKNSDLFTPYEIGGVWDTSETDKRNYFSGRFKKVKDNFGLGKNYGLYSFRHTHTTILYRELAKTSTPLEAKSKLMLITGHTTLKALEAYLRDIDAVLPQDYSHLFQEQQKG</sequence>
<feature type="domain" description="Core-binding (CB)" evidence="8">
    <location>
        <begin position="166"/>
        <end position="252"/>
    </location>
</feature>